<dbReference type="InterPro" id="IPR023210">
    <property type="entry name" value="NADP_OxRdtase_dom"/>
</dbReference>
<dbReference type="Gene3D" id="3.20.20.100">
    <property type="entry name" value="NADP-dependent oxidoreductase domain"/>
    <property type="match status" value="1"/>
</dbReference>
<gene>
    <name evidence="3" type="ORF">GCM10009754_58310</name>
</gene>
<dbReference type="RefSeq" id="WP_344425822.1">
    <property type="nucleotide sequence ID" value="NZ_BAAANN010000026.1"/>
</dbReference>
<proteinExistence type="predicted"/>
<protein>
    <submittedName>
        <fullName evidence="3">Aldo/keto reductase</fullName>
    </submittedName>
</protein>
<keyword evidence="1" id="KW-0560">Oxidoreductase</keyword>
<dbReference type="PANTHER" id="PTHR43625">
    <property type="entry name" value="AFLATOXIN B1 ALDEHYDE REDUCTASE"/>
    <property type="match status" value="1"/>
</dbReference>
<evidence type="ECO:0000313" key="3">
    <source>
        <dbReference type="EMBL" id="GAA1975305.1"/>
    </source>
</evidence>
<dbReference type="InterPro" id="IPR050791">
    <property type="entry name" value="Aldo-Keto_reductase"/>
</dbReference>
<name>A0ABP5D7G2_9PSEU</name>
<keyword evidence="4" id="KW-1185">Reference proteome</keyword>
<evidence type="ECO:0000313" key="4">
    <source>
        <dbReference type="Proteomes" id="UP001501116"/>
    </source>
</evidence>
<dbReference type="CDD" id="cd19076">
    <property type="entry name" value="AKR_AKR13A_13D"/>
    <property type="match status" value="1"/>
</dbReference>
<dbReference type="Proteomes" id="UP001501116">
    <property type="component" value="Unassembled WGS sequence"/>
</dbReference>
<accession>A0ABP5D7G2</accession>
<dbReference type="Pfam" id="PF00248">
    <property type="entry name" value="Aldo_ket_red"/>
    <property type="match status" value="1"/>
</dbReference>
<sequence>MADSRRLGALEVGAQGLGCMGMSEFYGTGDDTESAATIHRALELGVTLFDTADMYGMGRNEELVGRALRGSSVKREDYVLATKFGIVRDPENADQRGVRGDAAYVRQAAELSLARLGLDHIDLYYQHRVDTSVPIEETVEAMAGLVEQGKVRYLGLSEAGAETIRRAHAVHPITAVQTEWSLWSRDIEDEVVPTCRELGIGIVPYSPLGRGFLTGRFTSKDDFGDGDIRQSRQPRLADGNLEKNLAIVEALRALAAEKGVTAGQLALAWVQGRGGDVVPIPGTKRRKYLEENLAAVELRLSDEDLAAIERAVPAEAVAGSRYPEEGLKLVGR</sequence>
<dbReference type="EMBL" id="BAAANN010000026">
    <property type="protein sequence ID" value="GAA1975305.1"/>
    <property type="molecule type" value="Genomic_DNA"/>
</dbReference>
<dbReference type="InterPro" id="IPR036812">
    <property type="entry name" value="NAD(P)_OxRdtase_dom_sf"/>
</dbReference>
<reference evidence="4" key="1">
    <citation type="journal article" date="2019" name="Int. J. Syst. Evol. Microbiol.">
        <title>The Global Catalogue of Microorganisms (GCM) 10K type strain sequencing project: providing services to taxonomists for standard genome sequencing and annotation.</title>
        <authorList>
            <consortium name="The Broad Institute Genomics Platform"/>
            <consortium name="The Broad Institute Genome Sequencing Center for Infectious Disease"/>
            <person name="Wu L."/>
            <person name="Ma J."/>
        </authorList>
    </citation>
    <scope>NUCLEOTIDE SEQUENCE [LARGE SCALE GENOMIC DNA]</scope>
    <source>
        <strain evidence="4">JCM 14545</strain>
    </source>
</reference>
<dbReference type="SUPFAM" id="SSF51430">
    <property type="entry name" value="NAD(P)-linked oxidoreductase"/>
    <property type="match status" value="1"/>
</dbReference>
<evidence type="ECO:0000259" key="2">
    <source>
        <dbReference type="Pfam" id="PF00248"/>
    </source>
</evidence>
<organism evidence="3 4">
    <name type="scientific">Amycolatopsis minnesotensis</name>
    <dbReference type="NCBI Taxonomy" id="337894"/>
    <lineage>
        <taxon>Bacteria</taxon>
        <taxon>Bacillati</taxon>
        <taxon>Actinomycetota</taxon>
        <taxon>Actinomycetes</taxon>
        <taxon>Pseudonocardiales</taxon>
        <taxon>Pseudonocardiaceae</taxon>
        <taxon>Amycolatopsis</taxon>
    </lineage>
</organism>
<comment type="caution">
    <text evidence="3">The sequence shown here is derived from an EMBL/GenBank/DDBJ whole genome shotgun (WGS) entry which is preliminary data.</text>
</comment>
<feature type="domain" description="NADP-dependent oxidoreductase" evidence="2">
    <location>
        <begin position="16"/>
        <end position="311"/>
    </location>
</feature>
<evidence type="ECO:0000256" key="1">
    <source>
        <dbReference type="ARBA" id="ARBA00023002"/>
    </source>
</evidence>
<dbReference type="PANTHER" id="PTHR43625:SF40">
    <property type="entry name" value="ALDO-KETO REDUCTASE YAKC [NADP(+)]"/>
    <property type="match status" value="1"/>
</dbReference>